<dbReference type="InterPro" id="IPR004570">
    <property type="entry name" value="Phosphatidylglycerol_P_synth"/>
</dbReference>
<evidence type="ECO:0000256" key="14">
    <source>
        <dbReference type="ARBA" id="ARBA00048586"/>
    </source>
</evidence>
<feature type="transmembrane region" description="Helical" evidence="16">
    <location>
        <begin position="154"/>
        <end position="175"/>
    </location>
</feature>
<proteinExistence type="inferred from homology"/>
<accession>A0A1H2G538</accession>
<evidence type="ECO:0000256" key="10">
    <source>
        <dbReference type="ARBA" id="ARBA00023098"/>
    </source>
</evidence>
<gene>
    <name evidence="17" type="ORF">SAMN05216296_2052</name>
</gene>
<comment type="pathway">
    <text evidence="2">Phospholipid metabolism; phosphatidylglycerol biosynthesis; phosphatidylglycerol from CDP-diacylglycerol: step 1/2.</text>
</comment>
<evidence type="ECO:0000313" key="18">
    <source>
        <dbReference type="Proteomes" id="UP000243232"/>
    </source>
</evidence>
<keyword evidence="7 15" id="KW-0808">Transferase</keyword>
<dbReference type="EMBL" id="LT629785">
    <property type="protein sequence ID" value="SDU14756.1"/>
    <property type="molecule type" value="Genomic_DNA"/>
</dbReference>
<keyword evidence="13" id="KW-1208">Phospholipid metabolism</keyword>
<comment type="subcellular location">
    <subcellularLocation>
        <location evidence="1">Membrane</location>
        <topology evidence="1">Multi-pass membrane protein</topology>
    </subcellularLocation>
</comment>
<evidence type="ECO:0000256" key="12">
    <source>
        <dbReference type="ARBA" id="ARBA00023209"/>
    </source>
</evidence>
<dbReference type="GO" id="GO:0016020">
    <property type="term" value="C:membrane"/>
    <property type="evidence" value="ECO:0007669"/>
    <property type="project" value="UniProtKB-SubCell"/>
</dbReference>
<evidence type="ECO:0000256" key="11">
    <source>
        <dbReference type="ARBA" id="ARBA00023136"/>
    </source>
</evidence>
<evidence type="ECO:0000256" key="2">
    <source>
        <dbReference type="ARBA" id="ARBA00005042"/>
    </source>
</evidence>
<evidence type="ECO:0000256" key="1">
    <source>
        <dbReference type="ARBA" id="ARBA00004141"/>
    </source>
</evidence>
<dbReference type="PIRSF" id="PIRSF000847">
    <property type="entry name" value="Phos_ph_gly_syn"/>
    <property type="match status" value="1"/>
</dbReference>
<protein>
    <recommendedName>
        <fullName evidence="5">CDP-diacylglycerol--glycerol-3-phosphate 3-phosphatidyltransferase</fullName>
        <ecNumber evidence="4">2.7.8.5</ecNumber>
    </recommendedName>
</protein>
<dbReference type="PANTHER" id="PTHR14269">
    <property type="entry name" value="CDP-DIACYLGLYCEROL--GLYCEROL-3-PHOSPHATE 3-PHOSPHATIDYLTRANSFERASE-RELATED"/>
    <property type="match status" value="1"/>
</dbReference>
<dbReference type="EC" id="2.7.8.5" evidence="4"/>
<evidence type="ECO:0000256" key="16">
    <source>
        <dbReference type="SAM" id="Phobius"/>
    </source>
</evidence>
<dbReference type="InterPro" id="IPR043130">
    <property type="entry name" value="CDP-OH_PTrfase_TM_dom"/>
</dbReference>
<keyword evidence="10" id="KW-0443">Lipid metabolism</keyword>
<dbReference type="Pfam" id="PF01066">
    <property type="entry name" value="CDP-OH_P_transf"/>
    <property type="match status" value="1"/>
</dbReference>
<dbReference type="PANTHER" id="PTHR14269:SF11">
    <property type="entry name" value="CDP-DIACYLGLYCEROL--GLYCEROL-3-PHOSPHATE 3-PHOSPHATIDYLTRANSFERASE"/>
    <property type="match status" value="1"/>
</dbReference>
<organism evidence="17 18">
    <name type="scientific">Pseudomonas pohangensis</name>
    <dbReference type="NCBI Taxonomy" id="364197"/>
    <lineage>
        <taxon>Bacteria</taxon>
        <taxon>Pseudomonadati</taxon>
        <taxon>Pseudomonadota</taxon>
        <taxon>Gammaproteobacteria</taxon>
        <taxon>Pseudomonadales</taxon>
        <taxon>Pseudomonadaceae</taxon>
        <taxon>Pseudomonas</taxon>
    </lineage>
</organism>
<dbReference type="RefSeq" id="WP_231975007.1">
    <property type="nucleotide sequence ID" value="NZ_LT629785.1"/>
</dbReference>
<evidence type="ECO:0000256" key="13">
    <source>
        <dbReference type="ARBA" id="ARBA00023264"/>
    </source>
</evidence>
<keyword evidence="11 16" id="KW-0472">Membrane</keyword>
<dbReference type="PROSITE" id="PS00379">
    <property type="entry name" value="CDP_ALCOHOL_P_TRANSF"/>
    <property type="match status" value="1"/>
</dbReference>
<keyword evidence="6" id="KW-0444">Lipid biosynthesis</keyword>
<evidence type="ECO:0000256" key="15">
    <source>
        <dbReference type="RuleBase" id="RU003750"/>
    </source>
</evidence>
<dbReference type="InterPro" id="IPR048254">
    <property type="entry name" value="CDP_ALCOHOL_P_TRANSF_CS"/>
</dbReference>
<name>A0A1H2G538_9PSED</name>
<dbReference type="STRING" id="364197.SAMN05216296_2052"/>
<dbReference type="Gene3D" id="1.20.120.1760">
    <property type="match status" value="1"/>
</dbReference>
<sequence length="187" mass="20647">MQILRQLPNLLTLLRLGMTVPIAWLLLEQQHAQALIWFALAGASDGLDGFLARRYGWVSRFGSLVDPLADKLLLVTSYICLSIVGELPVWLTLVVLGRDLLLVVGAIVYRTVIGPFGVRPSLLGKLSTLLQIVLVLALLLELSIQPAFVEVHGVLEWLVLLVTLASGADYCRVWLGKFISARREPVR</sequence>
<evidence type="ECO:0000256" key="3">
    <source>
        <dbReference type="ARBA" id="ARBA00010441"/>
    </source>
</evidence>
<dbReference type="InterPro" id="IPR050324">
    <property type="entry name" value="CDP-alcohol_PTase-I"/>
</dbReference>
<evidence type="ECO:0000256" key="8">
    <source>
        <dbReference type="ARBA" id="ARBA00022692"/>
    </source>
</evidence>
<comment type="catalytic activity">
    <reaction evidence="14">
        <text>a CDP-1,2-diacyl-sn-glycerol + sn-glycerol 3-phosphate = a 1,2-diacyl-sn-glycero-3-phospho-(1'-sn-glycero-3'-phosphate) + CMP + H(+)</text>
        <dbReference type="Rhea" id="RHEA:12593"/>
        <dbReference type="ChEBI" id="CHEBI:15378"/>
        <dbReference type="ChEBI" id="CHEBI:57597"/>
        <dbReference type="ChEBI" id="CHEBI:58332"/>
        <dbReference type="ChEBI" id="CHEBI:60110"/>
        <dbReference type="ChEBI" id="CHEBI:60377"/>
        <dbReference type="EC" id="2.7.8.5"/>
    </reaction>
</comment>
<evidence type="ECO:0000313" key="17">
    <source>
        <dbReference type="EMBL" id="SDU14756.1"/>
    </source>
</evidence>
<evidence type="ECO:0000256" key="6">
    <source>
        <dbReference type="ARBA" id="ARBA00022516"/>
    </source>
</evidence>
<keyword evidence="12" id="KW-0594">Phospholipid biosynthesis</keyword>
<keyword evidence="8 16" id="KW-0812">Transmembrane</keyword>
<reference evidence="18" key="1">
    <citation type="submission" date="2016-10" db="EMBL/GenBank/DDBJ databases">
        <authorList>
            <person name="Varghese N."/>
            <person name="Submissions S."/>
        </authorList>
    </citation>
    <scope>NUCLEOTIDE SEQUENCE [LARGE SCALE GENOMIC DNA]</scope>
    <source>
        <strain evidence="18">DSM 17875</strain>
    </source>
</reference>
<dbReference type="GO" id="GO:0008444">
    <property type="term" value="F:CDP-diacylglycerol-glycerol-3-phosphate 3-phosphatidyltransferase activity"/>
    <property type="evidence" value="ECO:0007669"/>
    <property type="project" value="UniProtKB-EC"/>
</dbReference>
<dbReference type="AlphaFoldDB" id="A0A1H2G538"/>
<evidence type="ECO:0000256" key="4">
    <source>
        <dbReference type="ARBA" id="ARBA00013170"/>
    </source>
</evidence>
<evidence type="ECO:0000256" key="9">
    <source>
        <dbReference type="ARBA" id="ARBA00022989"/>
    </source>
</evidence>
<dbReference type="GO" id="GO:0046474">
    <property type="term" value="P:glycerophospholipid biosynthetic process"/>
    <property type="evidence" value="ECO:0007669"/>
    <property type="project" value="TreeGrafter"/>
</dbReference>
<dbReference type="InterPro" id="IPR000462">
    <property type="entry name" value="CDP-OH_P_trans"/>
</dbReference>
<comment type="similarity">
    <text evidence="3 15">Belongs to the CDP-alcohol phosphatidyltransferase class-I family.</text>
</comment>
<evidence type="ECO:0000256" key="5">
    <source>
        <dbReference type="ARBA" id="ARBA00014944"/>
    </source>
</evidence>
<evidence type="ECO:0000256" key="7">
    <source>
        <dbReference type="ARBA" id="ARBA00022679"/>
    </source>
</evidence>
<keyword evidence="9 16" id="KW-1133">Transmembrane helix</keyword>
<feature type="transmembrane region" description="Helical" evidence="16">
    <location>
        <begin position="130"/>
        <end position="148"/>
    </location>
</feature>
<dbReference type="Proteomes" id="UP000243232">
    <property type="component" value="Chromosome I"/>
</dbReference>
<keyword evidence="18" id="KW-1185">Reference proteome</keyword>